<evidence type="ECO:0000313" key="3">
    <source>
        <dbReference type="Proteomes" id="UP000595362"/>
    </source>
</evidence>
<name>A0A7T5UHS9_9BACT</name>
<dbReference type="Pfam" id="PF13456">
    <property type="entry name" value="RVT_3"/>
    <property type="match status" value="1"/>
</dbReference>
<keyword evidence="2" id="KW-0808">Transferase</keyword>
<dbReference type="SUPFAM" id="SSF53098">
    <property type="entry name" value="Ribonuclease H-like"/>
    <property type="match status" value="1"/>
</dbReference>
<dbReference type="AlphaFoldDB" id="A0A7T5UHS9"/>
<dbReference type="GO" id="GO:0003676">
    <property type="term" value="F:nucleic acid binding"/>
    <property type="evidence" value="ECO:0007669"/>
    <property type="project" value="InterPro"/>
</dbReference>
<dbReference type="InterPro" id="IPR012337">
    <property type="entry name" value="RNaseH-like_sf"/>
</dbReference>
<accession>A0A7T5UHS9</accession>
<dbReference type="Proteomes" id="UP000595362">
    <property type="component" value="Chromosome"/>
</dbReference>
<organism evidence="2 3">
    <name type="scientific">Micavibrio aeruginosavorus</name>
    <dbReference type="NCBI Taxonomy" id="349221"/>
    <lineage>
        <taxon>Bacteria</taxon>
        <taxon>Pseudomonadati</taxon>
        <taxon>Bdellovibrionota</taxon>
        <taxon>Bdellovibrionia</taxon>
        <taxon>Bdellovibrionales</taxon>
        <taxon>Pseudobdellovibrionaceae</taxon>
        <taxon>Micavibrio</taxon>
    </lineage>
</organism>
<proteinExistence type="predicted"/>
<dbReference type="GO" id="GO:0003964">
    <property type="term" value="F:RNA-directed DNA polymerase activity"/>
    <property type="evidence" value="ECO:0007669"/>
    <property type="project" value="UniProtKB-KW"/>
</dbReference>
<dbReference type="Gene3D" id="3.30.420.10">
    <property type="entry name" value="Ribonuclease H-like superfamily/Ribonuclease H"/>
    <property type="match status" value="1"/>
</dbReference>
<reference evidence="2 3" key="1">
    <citation type="submission" date="2020-07" db="EMBL/GenBank/DDBJ databases">
        <title>Huge and variable diversity of episymbiotic CPR bacteria and DPANN archaea in groundwater ecosystems.</title>
        <authorList>
            <person name="He C.Y."/>
            <person name="Keren R."/>
            <person name="Whittaker M."/>
            <person name="Farag I.F."/>
            <person name="Doudna J."/>
            <person name="Cate J.H.D."/>
            <person name="Banfield J.F."/>
        </authorList>
    </citation>
    <scope>NUCLEOTIDE SEQUENCE [LARGE SCALE GENOMIC DNA]</scope>
    <source>
        <strain evidence="2">NC_groundwater_70_Ag_B-0.1um_54_66</strain>
    </source>
</reference>
<gene>
    <name evidence="2" type="ORF">HYS17_02930</name>
</gene>
<keyword evidence="2" id="KW-0695">RNA-directed DNA polymerase</keyword>
<keyword evidence="2" id="KW-0548">Nucleotidyltransferase</keyword>
<feature type="domain" description="RNase H type-1" evidence="1">
    <location>
        <begin position="6"/>
        <end position="120"/>
    </location>
</feature>
<evidence type="ECO:0000259" key="1">
    <source>
        <dbReference type="Pfam" id="PF13456"/>
    </source>
</evidence>
<evidence type="ECO:0000313" key="2">
    <source>
        <dbReference type="EMBL" id="QQG36745.1"/>
    </source>
</evidence>
<dbReference type="InterPro" id="IPR036397">
    <property type="entry name" value="RNaseH_sf"/>
</dbReference>
<protein>
    <submittedName>
        <fullName evidence="2">Reverse transcriptase-like protein</fullName>
    </submittedName>
</protein>
<dbReference type="GO" id="GO:0004523">
    <property type="term" value="F:RNA-DNA hybrid ribonuclease activity"/>
    <property type="evidence" value="ECO:0007669"/>
    <property type="project" value="InterPro"/>
</dbReference>
<dbReference type="InterPro" id="IPR002156">
    <property type="entry name" value="RNaseH_domain"/>
</dbReference>
<dbReference type="EMBL" id="CP066681">
    <property type="protein sequence ID" value="QQG36745.1"/>
    <property type="molecule type" value="Genomic_DNA"/>
</dbReference>
<sequence length="149" mass="16508">MIQIWCDGSYRQEHKTAGVGWVIRHLDGREEEKALTLPPIRNSHAYGSQIAELLAVSHALQAVPDKNNAVTVHMDCLPALQALQNRKAPDSKQRNLPSLRAAFKIALAAVKRFENIDLVLASDKTDRRMSRAHGLSRIASMAPPEIQAL</sequence>